<dbReference type="InterPro" id="IPR041194">
    <property type="entry name" value="GLD-3-like_KH5"/>
</dbReference>
<evidence type="ECO:0000259" key="2">
    <source>
        <dbReference type="Pfam" id="PF17905"/>
    </source>
</evidence>
<dbReference type="SUPFAM" id="SSF54791">
    <property type="entry name" value="Eukaryotic type KH-domain (KH-domain type I)"/>
    <property type="match status" value="1"/>
</dbReference>
<feature type="compositionally biased region" description="Basic and acidic residues" evidence="1">
    <location>
        <begin position="631"/>
        <end position="644"/>
    </location>
</feature>
<evidence type="ECO:0000313" key="4">
    <source>
        <dbReference type="Proteomes" id="UP001328107"/>
    </source>
</evidence>
<feature type="compositionally biased region" description="Basic and acidic residues" evidence="1">
    <location>
        <begin position="8"/>
        <end position="29"/>
    </location>
</feature>
<comment type="caution">
    <text evidence="3">The sequence shown here is derived from an EMBL/GenBank/DDBJ whole genome shotgun (WGS) entry which is preliminary data.</text>
</comment>
<dbReference type="Gene3D" id="3.30.310.270">
    <property type="match status" value="2"/>
</dbReference>
<feature type="domain" description="Defective in germ line development protein 3-like KH5" evidence="2">
    <location>
        <begin position="311"/>
        <end position="390"/>
    </location>
</feature>
<feature type="region of interest" description="Disordered" evidence="1">
    <location>
        <begin position="1"/>
        <end position="32"/>
    </location>
</feature>
<sequence>MQNGGGEWRGDHRGNYYSHRGDPRRHDNSTFDQQESNFFHDGQQSIIMQEEQQKRTKLLYDQKRRSTIEQCQRKGTYLPRLPMVALDHLRVTLCIEVSGHHQLLASPSISTGMAALLRESNILIRLPEKDPAVLQYVNQVTITGKMHEVEHVRQRIREMATISVTLPLQKSNMNLSCARDWLDCAQKDGTLPFPSLIFSLQRTTPMLVVVGAVSEERAIVNAINVLLSKLYKPEDIHDAQVLTVIDFPSAYRDILVGKPEGTVLVAISKETRATIHFPLGHPYSTRQKHLAVMCSGKVDAILAARRMILDLLPAQLCLDIENFTLQDPITNVDVRSKHYFVRENNLTIRMEKSELEPEMRLPSEPYRHFVAICTSEYNIQQMYDLGGRFLNMTPPIIPHCPLFNPDIVAKLSRSIGPIYASSRVHSREIRFREEVLSQPMHTQLFPPFPSIAMVHPSMSSLSPHHLVTHPLQPPSSFNHSLLPPIPSPLPHPPFLTMDNSLREEEERTYSPSIRTPSTTTAIMASSLSNSSVNISHGSIFSTTGGDQSIDDSLNISSRSSNATLNMYNLPPPPPAHSDGMETGEDKKGLLDGRRTPRDSRDTKKHTLELKPKGERGEKTKKNGDDTDGDRDELPLRERNGRRDPNTSYAQILQQQKTTGRMDPLKLIELAGEESAGRETTTPTTYASVARSNTIARDDDPPPPSSSSQPSLLTSPSQLSHLSLLSLQ</sequence>
<feature type="compositionally biased region" description="Polar residues" evidence="1">
    <location>
        <begin position="677"/>
        <end position="694"/>
    </location>
</feature>
<evidence type="ECO:0000256" key="1">
    <source>
        <dbReference type="SAM" id="MobiDB-lite"/>
    </source>
</evidence>
<dbReference type="GO" id="GO:0003723">
    <property type="term" value="F:RNA binding"/>
    <property type="evidence" value="ECO:0007669"/>
    <property type="project" value="InterPro"/>
</dbReference>
<dbReference type="Pfam" id="PF22801">
    <property type="entry name" value="KH_GLD-3_1st"/>
    <property type="match status" value="1"/>
</dbReference>
<dbReference type="AlphaFoldDB" id="A0AAN4ZD25"/>
<organism evidence="3 4">
    <name type="scientific">Pristionchus mayeri</name>
    <dbReference type="NCBI Taxonomy" id="1317129"/>
    <lineage>
        <taxon>Eukaryota</taxon>
        <taxon>Metazoa</taxon>
        <taxon>Ecdysozoa</taxon>
        <taxon>Nematoda</taxon>
        <taxon>Chromadorea</taxon>
        <taxon>Rhabditida</taxon>
        <taxon>Rhabditina</taxon>
        <taxon>Diplogasteromorpha</taxon>
        <taxon>Diplogasteroidea</taxon>
        <taxon>Neodiplogasteridae</taxon>
        <taxon>Pristionchus</taxon>
    </lineage>
</organism>
<dbReference type="Pfam" id="PF17905">
    <property type="entry name" value="KH_GLD-3_4th"/>
    <property type="match status" value="1"/>
</dbReference>
<feature type="compositionally biased region" description="Basic and acidic residues" evidence="1">
    <location>
        <begin position="583"/>
        <end position="624"/>
    </location>
</feature>
<feature type="compositionally biased region" description="Polar residues" evidence="1">
    <location>
        <begin position="645"/>
        <end position="658"/>
    </location>
</feature>
<gene>
    <name evidence="3" type="ORF">PMAYCL1PPCAC_07076</name>
</gene>
<dbReference type="EMBL" id="BTRK01000002">
    <property type="protein sequence ID" value="GMR36881.1"/>
    <property type="molecule type" value="Genomic_DNA"/>
</dbReference>
<dbReference type="CDD" id="cd00105">
    <property type="entry name" value="KH-I"/>
    <property type="match status" value="1"/>
</dbReference>
<dbReference type="Proteomes" id="UP001328107">
    <property type="component" value="Unassembled WGS sequence"/>
</dbReference>
<accession>A0AAN4ZD25</accession>
<protein>
    <recommendedName>
        <fullName evidence="2">Defective in germ line development protein 3-like KH5 domain-containing protein</fullName>
    </recommendedName>
</protein>
<evidence type="ECO:0000313" key="3">
    <source>
        <dbReference type="EMBL" id="GMR36881.1"/>
    </source>
</evidence>
<keyword evidence="4" id="KW-1185">Reference proteome</keyword>
<name>A0AAN4ZD25_9BILA</name>
<feature type="compositionally biased region" description="Low complexity" evidence="1">
    <location>
        <begin position="705"/>
        <end position="727"/>
    </location>
</feature>
<dbReference type="InterPro" id="IPR036612">
    <property type="entry name" value="KH_dom_type_1_sf"/>
</dbReference>
<reference evidence="4" key="1">
    <citation type="submission" date="2022-10" db="EMBL/GenBank/DDBJ databases">
        <title>Genome assembly of Pristionchus species.</title>
        <authorList>
            <person name="Yoshida K."/>
            <person name="Sommer R.J."/>
        </authorList>
    </citation>
    <scope>NUCLEOTIDE SEQUENCE [LARGE SCALE GENOMIC DNA]</scope>
    <source>
        <strain evidence="4">RS5460</strain>
    </source>
</reference>
<proteinExistence type="predicted"/>
<feature type="region of interest" description="Disordered" evidence="1">
    <location>
        <begin position="562"/>
        <end position="727"/>
    </location>
</feature>